<dbReference type="Proteomes" id="UP000245946">
    <property type="component" value="Unassembled WGS sequence"/>
</dbReference>
<dbReference type="OrthoDB" id="3359404at2759"/>
<dbReference type="AlphaFoldDB" id="A0A316Z0U4"/>
<sequence length="122" mass="13891">MSSSLLSRSLRSSVTPQRLLRFSSSAPAPPPPPAPSARPPPNRHVRFYRDILPPMVRVLAYGSAVYFAAHLAWTLLDGREQRALENEVRERLEGDVRQRREALTQEEKGQEHKAGWMGWFSK</sequence>
<evidence type="ECO:0000313" key="2">
    <source>
        <dbReference type="EMBL" id="PWN95149.1"/>
    </source>
</evidence>
<keyword evidence="3" id="KW-1185">Reference proteome</keyword>
<dbReference type="RefSeq" id="XP_025595428.1">
    <property type="nucleotide sequence ID" value="XM_025744437.1"/>
</dbReference>
<feature type="compositionally biased region" description="Basic and acidic residues" evidence="1">
    <location>
        <begin position="98"/>
        <end position="114"/>
    </location>
</feature>
<dbReference type="GeneID" id="37271981"/>
<dbReference type="EMBL" id="KZ819306">
    <property type="protein sequence ID" value="PWN95149.1"/>
    <property type="molecule type" value="Genomic_DNA"/>
</dbReference>
<evidence type="ECO:0000256" key="1">
    <source>
        <dbReference type="SAM" id="MobiDB-lite"/>
    </source>
</evidence>
<organism evidence="2 3">
    <name type="scientific">Tilletiopsis washingtonensis</name>
    <dbReference type="NCBI Taxonomy" id="58919"/>
    <lineage>
        <taxon>Eukaryota</taxon>
        <taxon>Fungi</taxon>
        <taxon>Dikarya</taxon>
        <taxon>Basidiomycota</taxon>
        <taxon>Ustilaginomycotina</taxon>
        <taxon>Exobasidiomycetes</taxon>
        <taxon>Entylomatales</taxon>
        <taxon>Entylomatales incertae sedis</taxon>
        <taxon>Tilletiopsis</taxon>
    </lineage>
</organism>
<protein>
    <submittedName>
        <fullName evidence="2">Uncharacterized protein</fullName>
    </submittedName>
</protein>
<name>A0A316Z0U4_9BASI</name>
<feature type="region of interest" description="Disordered" evidence="1">
    <location>
        <begin position="98"/>
        <end position="122"/>
    </location>
</feature>
<feature type="compositionally biased region" description="Low complexity" evidence="1">
    <location>
        <begin position="1"/>
        <end position="13"/>
    </location>
</feature>
<accession>A0A316Z0U4</accession>
<evidence type="ECO:0000313" key="3">
    <source>
        <dbReference type="Proteomes" id="UP000245946"/>
    </source>
</evidence>
<feature type="region of interest" description="Disordered" evidence="1">
    <location>
        <begin position="1"/>
        <end position="43"/>
    </location>
</feature>
<reference evidence="2 3" key="1">
    <citation type="journal article" date="2018" name="Mol. Biol. Evol.">
        <title>Broad Genomic Sampling Reveals a Smut Pathogenic Ancestry of the Fungal Clade Ustilaginomycotina.</title>
        <authorList>
            <person name="Kijpornyongpan T."/>
            <person name="Mondo S.J."/>
            <person name="Barry K."/>
            <person name="Sandor L."/>
            <person name="Lee J."/>
            <person name="Lipzen A."/>
            <person name="Pangilinan J."/>
            <person name="LaButti K."/>
            <person name="Hainaut M."/>
            <person name="Henrissat B."/>
            <person name="Grigoriev I.V."/>
            <person name="Spatafora J.W."/>
            <person name="Aime M.C."/>
        </authorList>
    </citation>
    <scope>NUCLEOTIDE SEQUENCE [LARGE SCALE GENOMIC DNA]</scope>
    <source>
        <strain evidence="2 3">MCA 4186</strain>
    </source>
</reference>
<feature type="compositionally biased region" description="Pro residues" evidence="1">
    <location>
        <begin position="27"/>
        <end position="40"/>
    </location>
</feature>
<proteinExistence type="predicted"/>
<gene>
    <name evidence="2" type="ORF">FA09DRAFT_341361</name>
</gene>